<dbReference type="GO" id="GO:0005634">
    <property type="term" value="C:nucleus"/>
    <property type="evidence" value="ECO:0007669"/>
    <property type="project" value="TreeGrafter"/>
</dbReference>
<name>A0A0B1PBN8_UNCNE</name>
<dbReference type="InterPro" id="IPR036322">
    <property type="entry name" value="WD40_repeat_dom_sf"/>
</dbReference>
<dbReference type="PROSITE" id="PS50294">
    <property type="entry name" value="WD_REPEATS_REGION"/>
    <property type="match status" value="1"/>
</dbReference>
<keyword evidence="6" id="KW-1185">Reference proteome</keyword>
<dbReference type="EMBL" id="JNVN01000717">
    <property type="protein sequence ID" value="KHJ34745.1"/>
    <property type="molecule type" value="Genomic_DNA"/>
</dbReference>
<dbReference type="Gene3D" id="2.130.10.10">
    <property type="entry name" value="YVTN repeat-like/Quinoprotein amine dehydrogenase"/>
    <property type="match status" value="1"/>
</dbReference>
<feature type="repeat" description="WD" evidence="4">
    <location>
        <begin position="15"/>
        <end position="50"/>
    </location>
</feature>
<dbReference type="InterPro" id="IPR019775">
    <property type="entry name" value="WD40_repeat_CS"/>
</dbReference>
<reference evidence="5 6" key="1">
    <citation type="journal article" date="2014" name="BMC Genomics">
        <title>Adaptive genomic structural variation in the grape powdery mildew pathogen, Erysiphe necator.</title>
        <authorList>
            <person name="Jones L."/>
            <person name="Riaz S."/>
            <person name="Morales-Cruz A."/>
            <person name="Amrine K.C."/>
            <person name="McGuire B."/>
            <person name="Gubler W.D."/>
            <person name="Walker M.A."/>
            <person name="Cantu D."/>
        </authorList>
    </citation>
    <scope>NUCLEOTIDE SEQUENCE [LARGE SCALE GENOMIC DNA]</scope>
    <source>
        <strain evidence="6">c</strain>
    </source>
</reference>
<evidence type="ECO:0000256" key="1">
    <source>
        <dbReference type="ARBA" id="ARBA00022553"/>
    </source>
</evidence>
<dbReference type="PROSITE" id="PS00678">
    <property type="entry name" value="WD_REPEATS_1"/>
    <property type="match status" value="1"/>
</dbReference>
<keyword evidence="3" id="KW-0677">Repeat</keyword>
<dbReference type="InterPro" id="IPR001680">
    <property type="entry name" value="WD40_rpt"/>
</dbReference>
<keyword evidence="2 4" id="KW-0853">WD repeat</keyword>
<dbReference type="Pfam" id="PF00400">
    <property type="entry name" value="WD40"/>
    <property type="match status" value="1"/>
</dbReference>
<dbReference type="HOGENOM" id="CLU_2110751_0_0_1"/>
<gene>
    <name evidence="5" type="ORF">EV44_g3034</name>
</gene>
<organism evidence="5 6">
    <name type="scientific">Uncinula necator</name>
    <name type="common">Grape powdery mildew</name>
    <dbReference type="NCBI Taxonomy" id="52586"/>
    <lineage>
        <taxon>Eukaryota</taxon>
        <taxon>Fungi</taxon>
        <taxon>Dikarya</taxon>
        <taxon>Ascomycota</taxon>
        <taxon>Pezizomycotina</taxon>
        <taxon>Leotiomycetes</taxon>
        <taxon>Erysiphales</taxon>
        <taxon>Erysiphaceae</taxon>
        <taxon>Erysiphe</taxon>
    </lineage>
</organism>
<dbReference type="SMART" id="SM00320">
    <property type="entry name" value="WD40"/>
    <property type="match status" value="2"/>
</dbReference>
<sequence>MAPSTPSSSKPVWLLQAHDKSVCAFDINPIIPGFMATGSSDKLVKLWNIQPSGPSMIVSRDLEVGKVFSTSFAPDQEVRFRLAVAGSKGSLQIWDTSNNSAVRNIFVDAVSRSTT</sequence>
<dbReference type="SUPFAM" id="SSF50978">
    <property type="entry name" value="WD40 repeat-like"/>
    <property type="match status" value="1"/>
</dbReference>
<evidence type="ECO:0000256" key="4">
    <source>
        <dbReference type="PROSITE-ProRule" id="PRU00221"/>
    </source>
</evidence>
<dbReference type="PANTHER" id="PTHR14091">
    <property type="entry name" value="PERIODIC TRYPTOPHAN PROTEIN 1"/>
    <property type="match status" value="1"/>
</dbReference>
<dbReference type="InterPro" id="IPR015943">
    <property type="entry name" value="WD40/YVTN_repeat-like_dom_sf"/>
</dbReference>
<evidence type="ECO:0000256" key="3">
    <source>
        <dbReference type="ARBA" id="ARBA00022737"/>
    </source>
</evidence>
<proteinExistence type="predicted"/>
<comment type="caution">
    <text evidence="5">The sequence shown here is derived from an EMBL/GenBank/DDBJ whole genome shotgun (WGS) entry which is preliminary data.</text>
</comment>
<keyword evidence="1" id="KW-0597">Phosphoprotein</keyword>
<dbReference type="PANTHER" id="PTHR14091:SF0">
    <property type="entry name" value="PERIODIC TRYPTOPHAN PROTEIN 1 HOMOLOG"/>
    <property type="match status" value="1"/>
</dbReference>
<dbReference type="GO" id="GO:0006364">
    <property type="term" value="P:rRNA processing"/>
    <property type="evidence" value="ECO:0007669"/>
    <property type="project" value="InterPro"/>
</dbReference>
<accession>A0A0B1PBN8</accession>
<dbReference type="InterPro" id="IPR044285">
    <property type="entry name" value="PWP1"/>
</dbReference>
<dbReference type="STRING" id="52586.A0A0B1PBN8"/>
<evidence type="ECO:0000313" key="6">
    <source>
        <dbReference type="Proteomes" id="UP000030854"/>
    </source>
</evidence>
<evidence type="ECO:0000313" key="5">
    <source>
        <dbReference type="EMBL" id="KHJ34745.1"/>
    </source>
</evidence>
<evidence type="ECO:0000256" key="2">
    <source>
        <dbReference type="ARBA" id="ARBA00022574"/>
    </source>
</evidence>
<dbReference type="PROSITE" id="PS50082">
    <property type="entry name" value="WD_REPEATS_2"/>
    <property type="match status" value="1"/>
</dbReference>
<dbReference type="Proteomes" id="UP000030854">
    <property type="component" value="Unassembled WGS sequence"/>
</dbReference>
<dbReference type="AlphaFoldDB" id="A0A0B1PBN8"/>
<protein>
    <submittedName>
        <fullName evidence="5">Putative periodic tryptophan protein</fullName>
    </submittedName>
</protein>